<feature type="non-terminal residue" evidence="1">
    <location>
        <position position="1"/>
    </location>
</feature>
<evidence type="ECO:0000313" key="2">
    <source>
        <dbReference type="Proteomes" id="UP000054359"/>
    </source>
</evidence>
<gene>
    <name evidence="1" type="ORF">X975_24221</name>
</gene>
<dbReference type="EMBL" id="KK119255">
    <property type="protein sequence ID" value="KFM75191.1"/>
    <property type="molecule type" value="Genomic_DNA"/>
</dbReference>
<proteinExistence type="predicted"/>
<feature type="non-terminal residue" evidence="1">
    <location>
        <position position="60"/>
    </location>
</feature>
<organism evidence="1 2">
    <name type="scientific">Stegodyphus mimosarum</name>
    <name type="common">African social velvet spider</name>
    <dbReference type="NCBI Taxonomy" id="407821"/>
    <lineage>
        <taxon>Eukaryota</taxon>
        <taxon>Metazoa</taxon>
        <taxon>Ecdysozoa</taxon>
        <taxon>Arthropoda</taxon>
        <taxon>Chelicerata</taxon>
        <taxon>Arachnida</taxon>
        <taxon>Araneae</taxon>
        <taxon>Araneomorphae</taxon>
        <taxon>Entelegynae</taxon>
        <taxon>Eresoidea</taxon>
        <taxon>Eresidae</taxon>
        <taxon>Stegodyphus</taxon>
    </lineage>
</organism>
<name>A0A087UCV2_STEMI</name>
<protein>
    <submittedName>
        <fullName evidence="1">Uncharacterized protein</fullName>
    </submittedName>
</protein>
<keyword evidence="2" id="KW-1185">Reference proteome</keyword>
<accession>A0A087UCV2</accession>
<sequence>IHSQTSRNSIDGSRRRREWATRWKLSGTWAYVENASRHGRCSLQKSSGNHHHLKLVAGAN</sequence>
<evidence type="ECO:0000313" key="1">
    <source>
        <dbReference type="EMBL" id="KFM75191.1"/>
    </source>
</evidence>
<dbReference type="AlphaFoldDB" id="A0A087UCV2"/>
<dbReference type="Proteomes" id="UP000054359">
    <property type="component" value="Unassembled WGS sequence"/>
</dbReference>
<reference evidence="1 2" key="1">
    <citation type="submission" date="2013-11" db="EMBL/GenBank/DDBJ databases">
        <title>Genome sequencing of Stegodyphus mimosarum.</title>
        <authorList>
            <person name="Bechsgaard J."/>
        </authorList>
    </citation>
    <scope>NUCLEOTIDE SEQUENCE [LARGE SCALE GENOMIC DNA]</scope>
</reference>